<evidence type="ECO:0000259" key="1">
    <source>
        <dbReference type="PROSITE" id="PS50995"/>
    </source>
</evidence>
<dbReference type="PANTHER" id="PTHR33164">
    <property type="entry name" value="TRANSCRIPTIONAL REGULATOR, MARR FAMILY"/>
    <property type="match status" value="1"/>
</dbReference>
<keyword evidence="3" id="KW-1185">Reference proteome</keyword>
<dbReference type="RefSeq" id="WP_193122534.1">
    <property type="nucleotide sequence ID" value="NZ_JADBGI010000011.1"/>
</dbReference>
<dbReference type="Pfam" id="PF12802">
    <property type="entry name" value="MarR_2"/>
    <property type="match status" value="1"/>
</dbReference>
<dbReference type="InterPro" id="IPR039422">
    <property type="entry name" value="MarR/SlyA-like"/>
</dbReference>
<feature type="domain" description="HTH marR-type" evidence="1">
    <location>
        <begin position="10"/>
        <end position="145"/>
    </location>
</feature>
<evidence type="ECO:0000313" key="2">
    <source>
        <dbReference type="EMBL" id="MBE2999931.1"/>
    </source>
</evidence>
<accession>A0ABR9P7W8</accession>
<organism evidence="2 3">
    <name type="scientific">Nocardiopsis coralli</name>
    <dbReference type="NCBI Taxonomy" id="2772213"/>
    <lineage>
        <taxon>Bacteria</taxon>
        <taxon>Bacillati</taxon>
        <taxon>Actinomycetota</taxon>
        <taxon>Actinomycetes</taxon>
        <taxon>Streptosporangiales</taxon>
        <taxon>Nocardiopsidaceae</taxon>
        <taxon>Nocardiopsis</taxon>
    </lineage>
</organism>
<dbReference type="SUPFAM" id="SSF46785">
    <property type="entry name" value="Winged helix' DNA-binding domain"/>
    <property type="match status" value="1"/>
</dbReference>
<name>A0ABR9P7W8_9ACTN</name>
<dbReference type="SMART" id="SM00347">
    <property type="entry name" value="HTH_MARR"/>
    <property type="match status" value="1"/>
</dbReference>
<proteinExistence type="predicted"/>
<dbReference type="InterPro" id="IPR036390">
    <property type="entry name" value="WH_DNA-bd_sf"/>
</dbReference>
<dbReference type="Gene3D" id="1.10.10.10">
    <property type="entry name" value="Winged helix-like DNA-binding domain superfamily/Winged helix DNA-binding domain"/>
    <property type="match status" value="1"/>
</dbReference>
<dbReference type="EMBL" id="JADBGI010000011">
    <property type="protein sequence ID" value="MBE2999931.1"/>
    <property type="molecule type" value="Genomic_DNA"/>
</dbReference>
<sequence length="153" mass="16694">MSVDGTPRPPASLLGEASLAVARLHGRLLSAHERMARASGLTAARWQVLETVAEGPRTVSDVARHLGTRRQSVQRIADALVDAGVAEYRPNPAHSRARLLAPTEAGHEALRGPDPQRARMAEALLAELGEEELRHTLARLHTLSEAVDRWEER</sequence>
<dbReference type="PANTHER" id="PTHR33164:SF99">
    <property type="entry name" value="MARR FAMILY REGULATORY PROTEIN"/>
    <property type="match status" value="1"/>
</dbReference>
<protein>
    <submittedName>
        <fullName evidence="2">Winged helix-turn-helix transcriptional regulator</fullName>
    </submittedName>
</protein>
<dbReference type="Proteomes" id="UP000806528">
    <property type="component" value="Unassembled WGS sequence"/>
</dbReference>
<evidence type="ECO:0000313" key="3">
    <source>
        <dbReference type="Proteomes" id="UP000806528"/>
    </source>
</evidence>
<comment type="caution">
    <text evidence="2">The sequence shown here is derived from an EMBL/GenBank/DDBJ whole genome shotgun (WGS) entry which is preliminary data.</text>
</comment>
<dbReference type="InterPro" id="IPR036388">
    <property type="entry name" value="WH-like_DNA-bd_sf"/>
</dbReference>
<reference evidence="2 3" key="1">
    <citation type="submission" date="2020-09" db="EMBL/GenBank/DDBJ databases">
        <title>Diversity and distribution of actinomycetes associated with coral in the coast of Hainan.</title>
        <authorList>
            <person name="Li F."/>
        </authorList>
    </citation>
    <scope>NUCLEOTIDE SEQUENCE [LARGE SCALE GENOMIC DNA]</scope>
    <source>
        <strain evidence="2 3">HNM0947</strain>
    </source>
</reference>
<gene>
    <name evidence="2" type="ORF">IDM40_14620</name>
</gene>
<dbReference type="InterPro" id="IPR000835">
    <property type="entry name" value="HTH_MarR-typ"/>
</dbReference>
<dbReference type="PROSITE" id="PS50995">
    <property type="entry name" value="HTH_MARR_2"/>
    <property type="match status" value="1"/>
</dbReference>